<organism evidence="1 2">
    <name type="scientific">Gilliamella apicola</name>
    <dbReference type="NCBI Taxonomy" id="1196095"/>
    <lineage>
        <taxon>Bacteria</taxon>
        <taxon>Pseudomonadati</taxon>
        <taxon>Pseudomonadota</taxon>
        <taxon>Gammaproteobacteria</taxon>
        <taxon>Orbales</taxon>
        <taxon>Orbaceae</taxon>
        <taxon>Gilliamella</taxon>
    </lineage>
</organism>
<dbReference type="Proteomes" id="UP000194800">
    <property type="component" value="Unassembled WGS sequence"/>
</dbReference>
<reference evidence="1 2" key="1">
    <citation type="submission" date="2017-03" db="EMBL/GenBank/DDBJ databases">
        <title>Comparative genomics of honeybee gut symbionts reveal geographically distinct and subgroup specific antibiotic resistance.</title>
        <authorList>
            <person name="Ludvigsen J."/>
            <person name="Porcellato D."/>
            <person name="Labee-Lund T.M."/>
            <person name="Amdam G.V."/>
            <person name="Rudi K."/>
        </authorList>
    </citation>
    <scope>NUCLEOTIDE SEQUENCE [LARGE SCALE GENOMIC DNA]</scope>
    <source>
        <strain evidence="1 2">A-9-12</strain>
    </source>
</reference>
<name>A0ABX3YSU4_9GAMM</name>
<comment type="caution">
    <text evidence="1">The sequence shown here is derived from an EMBL/GenBank/DDBJ whole genome shotgun (WGS) entry which is preliminary data.</text>
</comment>
<protein>
    <submittedName>
        <fullName evidence="1">Uncharacterized protein</fullName>
    </submittedName>
</protein>
<proteinExistence type="predicted"/>
<evidence type="ECO:0000313" key="2">
    <source>
        <dbReference type="Proteomes" id="UP000194800"/>
    </source>
</evidence>
<accession>A0ABX3YSU4</accession>
<sequence length="72" mass="8871">LKVINYIFLSKNHYVRLLLQIYYLILKVNAYIDQILCFLYKHKVNLNYLLIFILKRIVNLKLFDKIELLSFY</sequence>
<evidence type="ECO:0000313" key="1">
    <source>
        <dbReference type="EMBL" id="OTQ08717.1"/>
    </source>
</evidence>
<keyword evidence="2" id="KW-1185">Reference proteome</keyword>
<dbReference type="EMBL" id="NART01000070">
    <property type="protein sequence ID" value="OTQ08717.1"/>
    <property type="molecule type" value="Genomic_DNA"/>
</dbReference>
<gene>
    <name evidence="1" type="ORF">B6C91_11365</name>
</gene>
<feature type="non-terminal residue" evidence="1">
    <location>
        <position position="1"/>
    </location>
</feature>